<evidence type="ECO:0000313" key="2">
    <source>
        <dbReference type="Proteomes" id="UP000255125"/>
    </source>
</evidence>
<evidence type="ECO:0000313" key="1">
    <source>
        <dbReference type="EMBL" id="SUD30048.1"/>
    </source>
</evidence>
<proteinExistence type="predicted"/>
<dbReference type="Proteomes" id="UP000255125">
    <property type="component" value="Unassembled WGS sequence"/>
</dbReference>
<protein>
    <submittedName>
        <fullName evidence="1">Transcriptional regulator, TetR family</fullName>
    </submittedName>
</protein>
<organism evidence="1 2">
    <name type="scientific">Pseudomonas fluorescens</name>
    <dbReference type="NCBI Taxonomy" id="294"/>
    <lineage>
        <taxon>Bacteria</taxon>
        <taxon>Pseudomonadati</taxon>
        <taxon>Pseudomonadota</taxon>
        <taxon>Gammaproteobacteria</taxon>
        <taxon>Pseudomonadales</taxon>
        <taxon>Pseudomonadaceae</taxon>
        <taxon>Pseudomonas</taxon>
    </lineage>
</organism>
<sequence length="114" mass="13206">MAAIRPKLRVRLPANKDGRQNAPRAWTEQYLDEMNSEPGRNMMRDAQCSQTPGYCVTILGGQLQVILERCQGSTQIQMWERACSRMRCASQYMYWLTQRIGEQARSHTNPLSHF</sequence>
<gene>
    <name evidence="1" type="ORF">NCTC10392_01954</name>
</gene>
<reference evidence="1 2" key="1">
    <citation type="submission" date="2018-06" db="EMBL/GenBank/DDBJ databases">
        <authorList>
            <consortium name="Pathogen Informatics"/>
            <person name="Doyle S."/>
        </authorList>
    </citation>
    <scope>NUCLEOTIDE SEQUENCE [LARGE SCALE GENOMIC DNA]</scope>
    <source>
        <strain evidence="1 2">NCTC10392</strain>
    </source>
</reference>
<dbReference type="EMBL" id="UGUS01000002">
    <property type="protein sequence ID" value="SUD30048.1"/>
    <property type="molecule type" value="Genomic_DNA"/>
</dbReference>
<accession>A0A379IB88</accession>
<dbReference type="AlphaFoldDB" id="A0A379IB88"/>
<name>A0A379IB88_PSEFL</name>